<evidence type="ECO:0000313" key="2">
    <source>
        <dbReference type="EMBL" id="SEF36927.1"/>
    </source>
</evidence>
<dbReference type="InterPro" id="IPR043917">
    <property type="entry name" value="DUF5753"/>
</dbReference>
<dbReference type="AlphaFoldDB" id="A0A1H5RHD2"/>
<evidence type="ECO:0000259" key="1">
    <source>
        <dbReference type="PROSITE" id="PS50943"/>
    </source>
</evidence>
<dbReference type="Gene3D" id="1.10.260.40">
    <property type="entry name" value="lambda repressor-like DNA-binding domains"/>
    <property type="match status" value="1"/>
</dbReference>
<dbReference type="GO" id="GO:0003677">
    <property type="term" value="F:DNA binding"/>
    <property type="evidence" value="ECO:0007669"/>
    <property type="project" value="InterPro"/>
</dbReference>
<sequence length="292" mass="32984">MARPPSTPDDSQLRRQLGLMVRDLRDRAGLTQGNLAKLVNYHQTVISRLEKGYKLSPGVLEKVLTALGATTEERSELRRLNSANELGRQKRDHDLLETGASWFRRILESEPSASRILSWTGERLKGLLQAESYMIAQFREHDVDDIADAVSSRAARTVRAFTENPGCRYEFLISESAVERVVRCATVNEYVAVDQLKHLIDLIDRNANIDIRVVPFSNRLHVNPDFTIMEFADPRPTLGYSDLLRTLVTTDPGGLDLGHLYKSWDELSESALDTEQTRAVFEKALDRHPSSP</sequence>
<dbReference type="InterPro" id="IPR010982">
    <property type="entry name" value="Lambda_DNA-bd_dom_sf"/>
</dbReference>
<protein>
    <submittedName>
        <fullName evidence="2">Helix-turn-helix domain-containing protein</fullName>
    </submittedName>
</protein>
<organism evidence="2 3">
    <name type="scientific">Amycolatopsis pretoriensis</name>
    <dbReference type="NCBI Taxonomy" id="218821"/>
    <lineage>
        <taxon>Bacteria</taxon>
        <taxon>Bacillati</taxon>
        <taxon>Actinomycetota</taxon>
        <taxon>Actinomycetes</taxon>
        <taxon>Pseudonocardiales</taxon>
        <taxon>Pseudonocardiaceae</taxon>
        <taxon>Amycolatopsis</taxon>
    </lineage>
</organism>
<dbReference type="PROSITE" id="PS50943">
    <property type="entry name" value="HTH_CROC1"/>
    <property type="match status" value="1"/>
</dbReference>
<feature type="domain" description="HTH cro/C1-type" evidence="1">
    <location>
        <begin position="21"/>
        <end position="74"/>
    </location>
</feature>
<dbReference type="InterPro" id="IPR001387">
    <property type="entry name" value="Cro/C1-type_HTH"/>
</dbReference>
<keyword evidence="3" id="KW-1185">Reference proteome</keyword>
<dbReference type="Pfam" id="PF13560">
    <property type="entry name" value="HTH_31"/>
    <property type="match status" value="1"/>
</dbReference>
<name>A0A1H5RHD2_9PSEU</name>
<dbReference type="CDD" id="cd00093">
    <property type="entry name" value="HTH_XRE"/>
    <property type="match status" value="1"/>
</dbReference>
<gene>
    <name evidence="2" type="ORF">SAMN05421837_11238</name>
</gene>
<dbReference type="SMART" id="SM00530">
    <property type="entry name" value="HTH_XRE"/>
    <property type="match status" value="1"/>
</dbReference>
<reference evidence="3" key="1">
    <citation type="submission" date="2016-10" db="EMBL/GenBank/DDBJ databases">
        <authorList>
            <person name="Varghese N."/>
            <person name="Submissions S."/>
        </authorList>
    </citation>
    <scope>NUCLEOTIDE SEQUENCE [LARGE SCALE GENOMIC DNA]</scope>
    <source>
        <strain evidence="3">DSM 44654</strain>
    </source>
</reference>
<dbReference type="EMBL" id="FNUJ01000012">
    <property type="protein sequence ID" value="SEF36927.1"/>
    <property type="molecule type" value="Genomic_DNA"/>
</dbReference>
<dbReference type="STRING" id="218821.SAMN05421837_11238"/>
<dbReference type="Proteomes" id="UP000198878">
    <property type="component" value="Unassembled WGS sequence"/>
</dbReference>
<dbReference type="SUPFAM" id="SSF47413">
    <property type="entry name" value="lambda repressor-like DNA-binding domains"/>
    <property type="match status" value="1"/>
</dbReference>
<evidence type="ECO:0000313" key="3">
    <source>
        <dbReference type="Proteomes" id="UP000198878"/>
    </source>
</evidence>
<proteinExistence type="predicted"/>
<accession>A0A1H5RHD2</accession>
<dbReference type="Pfam" id="PF19054">
    <property type="entry name" value="DUF5753"/>
    <property type="match status" value="1"/>
</dbReference>